<comment type="caution">
    <text evidence="3">The sequence shown here is derived from an EMBL/GenBank/DDBJ whole genome shotgun (WGS) entry which is preliminary data.</text>
</comment>
<sequence>MGANSSRPRRTLAAMPETITIRNLTLTPLELKLVERLEPPVFITLPQESNLGLNNITRLIAGRGCSSPYSSNKTDGGGHGNENYFPFQPHDPKPRLVTASQDLSISLAPFTESPTTIFPPLEAHQHQGEQLRLTFQEPNSPDRRYTCEIPGLSEKSIELTFIGDNNAHAKEITAIYLPHLAYIALFSSAQLSSWMSNLPDSIPLSSLSIPGTHNSPTCHVALPSVRCQAVSVTEQLDNGVRFLDVRVNCPNLDINQPEKPELALVHAVFPIALSGTRYLSGLLDEVYRFLEEHPSETVMMSLKREGTGKGSDQLFGGILRKWYLGSDRWYTKGRIPSLGEARGKVVLVRRFHSDFGGGDDDEGGIDGSVWPDNVADGVCGSGRIRIQDFYEVGRVEQIEHKIEYACQELERSARMCLQLPCGAEELQAQREAMPLHINFLSASSFFNSSLWPDRIAGKVNPRMVEYLCRDHAVEGRGGLDDQVVGDAATGVVVTDWVGHGGDWDLVRCIVGWNARLQLKV</sequence>
<reference evidence="3" key="1">
    <citation type="journal article" date="2023" name="Mol. Phylogenet. Evol.">
        <title>Genome-scale phylogeny and comparative genomics of the fungal order Sordariales.</title>
        <authorList>
            <person name="Hensen N."/>
            <person name="Bonometti L."/>
            <person name="Westerberg I."/>
            <person name="Brannstrom I.O."/>
            <person name="Guillou S."/>
            <person name="Cros-Aarteil S."/>
            <person name="Calhoun S."/>
            <person name="Haridas S."/>
            <person name="Kuo A."/>
            <person name="Mondo S."/>
            <person name="Pangilinan J."/>
            <person name="Riley R."/>
            <person name="LaButti K."/>
            <person name="Andreopoulos B."/>
            <person name="Lipzen A."/>
            <person name="Chen C."/>
            <person name="Yan M."/>
            <person name="Daum C."/>
            <person name="Ng V."/>
            <person name="Clum A."/>
            <person name="Steindorff A."/>
            <person name="Ohm R.A."/>
            <person name="Martin F."/>
            <person name="Silar P."/>
            <person name="Natvig D.O."/>
            <person name="Lalanne C."/>
            <person name="Gautier V."/>
            <person name="Ament-Velasquez S.L."/>
            <person name="Kruys A."/>
            <person name="Hutchinson M.I."/>
            <person name="Powell A.J."/>
            <person name="Barry K."/>
            <person name="Miller A.N."/>
            <person name="Grigoriev I.V."/>
            <person name="Debuchy R."/>
            <person name="Gladieux P."/>
            <person name="Hiltunen Thoren M."/>
            <person name="Johannesson H."/>
        </authorList>
    </citation>
    <scope>NUCLEOTIDE SEQUENCE</scope>
    <source>
        <strain evidence="3">CBS 892.96</strain>
    </source>
</reference>
<feature type="domain" description="Phosphatidylinositol-specific phospholipase C X" evidence="2">
    <location>
        <begin position="200"/>
        <end position="350"/>
    </location>
</feature>
<dbReference type="SMART" id="SM00148">
    <property type="entry name" value="PLCXc"/>
    <property type="match status" value="1"/>
</dbReference>
<dbReference type="GO" id="GO:0006629">
    <property type="term" value="P:lipid metabolic process"/>
    <property type="evidence" value="ECO:0007669"/>
    <property type="project" value="InterPro"/>
</dbReference>
<evidence type="ECO:0000259" key="2">
    <source>
        <dbReference type="SMART" id="SM00148"/>
    </source>
</evidence>
<evidence type="ECO:0000313" key="3">
    <source>
        <dbReference type="EMBL" id="KAK4181339.1"/>
    </source>
</evidence>
<dbReference type="InterPro" id="IPR051057">
    <property type="entry name" value="PI-PLC_domain"/>
</dbReference>
<dbReference type="Gene3D" id="3.20.20.190">
    <property type="entry name" value="Phosphatidylinositol (PI) phosphodiesterase"/>
    <property type="match status" value="1"/>
</dbReference>
<dbReference type="InterPro" id="IPR017946">
    <property type="entry name" value="PLC-like_Pdiesterase_TIM-brl"/>
</dbReference>
<accession>A0AAN6WFY2</accession>
<organism evidence="3 4">
    <name type="scientific">Triangularia setosa</name>
    <dbReference type="NCBI Taxonomy" id="2587417"/>
    <lineage>
        <taxon>Eukaryota</taxon>
        <taxon>Fungi</taxon>
        <taxon>Dikarya</taxon>
        <taxon>Ascomycota</taxon>
        <taxon>Pezizomycotina</taxon>
        <taxon>Sordariomycetes</taxon>
        <taxon>Sordariomycetidae</taxon>
        <taxon>Sordariales</taxon>
        <taxon>Podosporaceae</taxon>
        <taxon>Triangularia</taxon>
    </lineage>
</organism>
<gene>
    <name evidence="3" type="ORF">QBC36DRAFT_227820</name>
</gene>
<dbReference type="EMBL" id="MU866088">
    <property type="protein sequence ID" value="KAK4181339.1"/>
    <property type="molecule type" value="Genomic_DNA"/>
</dbReference>
<dbReference type="PANTHER" id="PTHR13593">
    <property type="match status" value="1"/>
</dbReference>
<dbReference type="Pfam" id="PF00388">
    <property type="entry name" value="PI-PLC-X"/>
    <property type="match status" value="1"/>
</dbReference>
<dbReference type="AlphaFoldDB" id="A0AAN6WFY2"/>
<proteinExistence type="predicted"/>
<name>A0AAN6WFY2_9PEZI</name>
<protein>
    <submittedName>
        <fullName evidence="3">PLC-like phosphodiesterase</fullName>
    </submittedName>
</protein>
<evidence type="ECO:0000313" key="4">
    <source>
        <dbReference type="Proteomes" id="UP001302321"/>
    </source>
</evidence>
<dbReference type="Proteomes" id="UP001302321">
    <property type="component" value="Unassembled WGS sequence"/>
</dbReference>
<dbReference type="PANTHER" id="PTHR13593:SF113">
    <property type="entry name" value="SI:DKEY-266F7.9"/>
    <property type="match status" value="1"/>
</dbReference>
<dbReference type="PROSITE" id="PS50007">
    <property type="entry name" value="PIPLC_X_DOMAIN"/>
    <property type="match status" value="1"/>
</dbReference>
<dbReference type="GO" id="GO:0008081">
    <property type="term" value="F:phosphoric diester hydrolase activity"/>
    <property type="evidence" value="ECO:0007669"/>
    <property type="project" value="InterPro"/>
</dbReference>
<reference evidence="3" key="2">
    <citation type="submission" date="2023-05" db="EMBL/GenBank/DDBJ databases">
        <authorList>
            <consortium name="Lawrence Berkeley National Laboratory"/>
            <person name="Steindorff A."/>
            <person name="Hensen N."/>
            <person name="Bonometti L."/>
            <person name="Westerberg I."/>
            <person name="Brannstrom I.O."/>
            <person name="Guillou S."/>
            <person name="Cros-Aarteil S."/>
            <person name="Calhoun S."/>
            <person name="Haridas S."/>
            <person name="Kuo A."/>
            <person name="Mondo S."/>
            <person name="Pangilinan J."/>
            <person name="Riley R."/>
            <person name="Labutti K."/>
            <person name="Andreopoulos B."/>
            <person name="Lipzen A."/>
            <person name="Chen C."/>
            <person name="Yanf M."/>
            <person name="Daum C."/>
            <person name="Ng V."/>
            <person name="Clum A."/>
            <person name="Ohm R."/>
            <person name="Martin F."/>
            <person name="Silar P."/>
            <person name="Natvig D."/>
            <person name="Lalanne C."/>
            <person name="Gautier V."/>
            <person name="Ament-Velasquez S.L."/>
            <person name="Kruys A."/>
            <person name="Hutchinson M.I."/>
            <person name="Powell A.J."/>
            <person name="Barry K."/>
            <person name="Miller A.N."/>
            <person name="Grigoriev I.V."/>
            <person name="Debuchy R."/>
            <person name="Gladieux P."/>
            <person name="Thoren M.H."/>
            <person name="Johannesson H."/>
        </authorList>
    </citation>
    <scope>NUCLEOTIDE SEQUENCE</scope>
    <source>
        <strain evidence="3">CBS 892.96</strain>
    </source>
</reference>
<dbReference type="CDD" id="cd08586">
    <property type="entry name" value="PI-PLCc_BcPLC_like"/>
    <property type="match status" value="1"/>
</dbReference>
<feature type="region of interest" description="Disordered" evidence="1">
    <location>
        <begin position="67"/>
        <end position="92"/>
    </location>
</feature>
<evidence type="ECO:0000256" key="1">
    <source>
        <dbReference type="SAM" id="MobiDB-lite"/>
    </source>
</evidence>
<dbReference type="SUPFAM" id="SSF51695">
    <property type="entry name" value="PLC-like phosphodiesterases"/>
    <property type="match status" value="1"/>
</dbReference>
<dbReference type="InterPro" id="IPR000909">
    <property type="entry name" value="PLipase_C_PInositol-sp_X_dom"/>
</dbReference>
<keyword evidence="4" id="KW-1185">Reference proteome</keyword>